<accession>A0A8H4K5V8</accession>
<name>A0A8H4K5V8_9HYPO</name>
<gene>
    <name evidence="2" type="ORF">FACUT_1032</name>
</gene>
<proteinExistence type="predicted"/>
<dbReference type="EMBL" id="JAADJF010000022">
    <property type="protein sequence ID" value="KAF4443946.1"/>
    <property type="molecule type" value="Genomic_DNA"/>
</dbReference>
<keyword evidence="1" id="KW-0812">Transmembrane</keyword>
<protein>
    <submittedName>
        <fullName evidence="2">Uncharacterized protein</fullName>
    </submittedName>
</protein>
<keyword evidence="3" id="KW-1185">Reference proteome</keyword>
<reference evidence="2 3" key="1">
    <citation type="submission" date="2020-01" db="EMBL/GenBank/DDBJ databases">
        <title>Identification and distribution of gene clusters putatively required for synthesis of sphingolipid metabolism inhibitors in phylogenetically diverse species of the filamentous fungus Fusarium.</title>
        <authorList>
            <person name="Kim H.-S."/>
            <person name="Busman M."/>
            <person name="Brown D.W."/>
            <person name="Divon H."/>
            <person name="Uhlig S."/>
            <person name="Proctor R.H."/>
        </authorList>
    </citation>
    <scope>NUCLEOTIDE SEQUENCE [LARGE SCALE GENOMIC DNA]</scope>
    <source>
        <strain evidence="2 3">NRRL 13308</strain>
    </source>
</reference>
<dbReference type="AlphaFoldDB" id="A0A8H4K5V8"/>
<feature type="transmembrane region" description="Helical" evidence="1">
    <location>
        <begin position="298"/>
        <end position="321"/>
    </location>
</feature>
<dbReference type="OrthoDB" id="5428890at2759"/>
<evidence type="ECO:0000313" key="2">
    <source>
        <dbReference type="EMBL" id="KAF4443946.1"/>
    </source>
</evidence>
<keyword evidence="1" id="KW-0472">Membrane</keyword>
<organism evidence="2 3">
    <name type="scientific">Fusarium acutatum</name>
    <dbReference type="NCBI Taxonomy" id="78861"/>
    <lineage>
        <taxon>Eukaryota</taxon>
        <taxon>Fungi</taxon>
        <taxon>Dikarya</taxon>
        <taxon>Ascomycota</taxon>
        <taxon>Pezizomycotina</taxon>
        <taxon>Sordariomycetes</taxon>
        <taxon>Hypocreomycetidae</taxon>
        <taxon>Hypocreales</taxon>
        <taxon>Nectriaceae</taxon>
        <taxon>Fusarium</taxon>
        <taxon>Fusarium fujikuroi species complex</taxon>
    </lineage>
</organism>
<sequence>MRLTTPEEQDEISCRLLGRKGKFEAYFTLFDELALRESTFSCNYVSSSPTHQHVLSTAILLRSNTQNTKEEIMNQISHGNQVRLKNGILQTLCLEDTDLFPGYHKSPLFRSSKDQFPVRLINHTKGFEDIIGQKSKLKAWKLKKRLGICFLPTNDLSCHLLFNEKGNTLYLFHQVAYLKAHLEQFQSHASPLDITALESLGRGTLPPQLLFETLHSLQDILFPLTDHRSEKILRNLISRNGFDPECCEYDGYNVFHKGVRYMYWGERIARLYELAKRRPPRNKLERWFDRRSTDGNAFSLALLAVGITILVGIVTILMSVFQSWIAWMAWKYPAEMQA</sequence>
<comment type="caution">
    <text evidence="2">The sequence shown here is derived from an EMBL/GenBank/DDBJ whole genome shotgun (WGS) entry which is preliminary data.</text>
</comment>
<evidence type="ECO:0000313" key="3">
    <source>
        <dbReference type="Proteomes" id="UP000536711"/>
    </source>
</evidence>
<dbReference type="Proteomes" id="UP000536711">
    <property type="component" value="Unassembled WGS sequence"/>
</dbReference>
<evidence type="ECO:0000256" key="1">
    <source>
        <dbReference type="SAM" id="Phobius"/>
    </source>
</evidence>
<keyword evidence="1" id="KW-1133">Transmembrane helix</keyword>